<keyword evidence="7 9" id="KW-1133">Transmembrane helix</keyword>
<keyword evidence="8 9" id="KW-0472">Membrane</keyword>
<reference evidence="11 12" key="1">
    <citation type="submission" date="2024-06" db="EMBL/GenBank/DDBJ databases">
        <title>Pangenomics to understand the prophage dynamics in the radiating lineages of P. brasiliense.</title>
        <authorList>
            <person name="Pardeshi L.A."/>
            <person name="Van Duivenbode I."/>
            <person name="Jonkheer E.M."/>
            <person name="Pel M.J.C."/>
            <person name="Kupczok A."/>
            <person name="De Ridder D."/>
            <person name="Smit S."/>
            <person name="Van Der Lee T.J."/>
        </authorList>
    </citation>
    <scope>NUCLEOTIDE SEQUENCE [LARGE SCALE GENOMIC DNA]</scope>
    <source>
        <strain evidence="11 12">PD 8607</strain>
    </source>
</reference>
<evidence type="ECO:0000256" key="7">
    <source>
        <dbReference type="ARBA" id="ARBA00022989"/>
    </source>
</evidence>
<evidence type="ECO:0000256" key="2">
    <source>
        <dbReference type="ARBA" id="ARBA00007069"/>
    </source>
</evidence>
<feature type="domain" description="ABC transmembrane type-1" evidence="10">
    <location>
        <begin position="203"/>
        <end position="409"/>
    </location>
</feature>
<keyword evidence="3" id="KW-0813">Transport</keyword>
<feature type="transmembrane region" description="Helical" evidence="9">
    <location>
        <begin position="207"/>
        <end position="229"/>
    </location>
</feature>
<evidence type="ECO:0000313" key="11">
    <source>
        <dbReference type="EMBL" id="MEQ9936253.1"/>
    </source>
</evidence>
<protein>
    <submittedName>
        <fullName evidence="11">ABC transporter permease</fullName>
    </submittedName>
</protein>
<feature type="transmembrane region" description="Helical" evidence="9">
    <location>
        <begin position="236"/>
        <end position="261"/>
    </location>
</feature>
<feature type="transmembrane region" description="Helical" evidence="9">
    <location>
        <begin position="37"/>
        <end position="59"/>
    </location>
</feature>
<keyword evidence="5" id="KW-0997">Cell inner membrane</keyword>
<dbReference type="EMBL" id="JBEHEF010000002">
    <property type="protein sequence ID" value="MEQ9936253.1"/>
    <property type="molecule type" value="Genomic_DNA"/>
</dbReference>
<evidence type="ECO:0000256" key="6">
    <source>
        <dbReference type="ARBA" id="ARBA00022692"/>
    </source>
</evidence>
<keyword evidence="12" id="KW-1185">Reference proteome</keyword>
<name>A0ABV1P534_9GAMM</name>
<dbReference type="CDD" id="cd06261">
    <property type="entry name" value="TM_PBP2"/>
    <property type="match status" value="1"/>
</dbReference>
<comment type="caution">
    <text evidence="11">The sequence shown here is derived from an EMBL/GenBank/DDBJ whole genome shotgun (WGS) entry which is preliminary data.</text>
</comment>
<comment type="similarity">
    <text evidence="2">Belongs to the binding-protein-dependent transport system permease family. CysTW subfamily.</text>
</comment>
<feature type="transmembrane region" description="Helical" evidence="9">
    <location>
        <begin position="289"/>
        <end position="311"/>
    </location>
</feature>
<dbReference type="RefSeq" id="WP_273854655.1">
    <property type="nucleotide sequence ID" value="NZ_JAQRNC010000001.1"/>
</dbReference>
<organism evidence="11 12">
    <name type="scientific">Pectobacterium polonicum</name>
    <dbReference type="NCBI Taxonomy" id="2485124"/>
    <lineage>
        <taxon>Bacteria</taxon>
        <taxon>Pseudomonadati</taxon>
        <taxon>Pseudomonadota</taxon>
        <taxon>Gammaproteobacteria</taxon>
        <taxon>Enterobacterales</taxon>
        <taxon>Pectobacteriaceae</taxon>
        <taxon>Pectobacterium</taxon>
    </lineage>
</organism>
<dbReference type="PANTHER" id="PTHR42929:SF5">
    <property type="entry name" value="ABC TRANSPORTER PERMEASE PROTEIN"/>
    <property type="match status" value="1"/>
</dbReference>
<dbReference type="PANTHER" id="PTHR42929">
    <property type="entry name" value="INNER MEMBRANE ABC TRANSPORTER PERMEASE PROTEIN YDCU-RELATED-RELATED"/>
    <property type="match status" value="1"/>
</dbReference>
<proteinExistence type="inferred from homology"/>
<evidence type="ECO:0000256" key="5">
    <source>
        <dbReference type="ARBA" id="ARBA00022519"/>
    </source>
</evidence>
<accession>A0ABV1P534</accession>
<evidence type="ECO:0000256" key="3">
    <source>
        <dbReference type="ARBA" id="ARBA00022448"/>
    </source>
</evidence>
<dbReference type="PROSITE" id="PS50928">
    <property type="entry name" value="ABC_TM1"/>
    <property type="match status" value="1"/>
</dbReference>
<keyword evidence="4" id="KW-1003">Cell membrane</keyword>
<evidence type="ECO:0000259" key="10">
    <source>
        <dbReference type="PROSITE" id="PS50928"/>
    </source>
</evidence>
<dbReference type="InterPro" id="IPR035906">
    <property type="entry name" value="MetI-like_sf"/>
</dbReference>
<feature type="transmembrane region" description="Helical" evidence="9">
    <location>
        <begin position="343"/>
        <end position="367"/>
    </location>
</feature>
<evidence type="ECO:0000256" key="4">
    <source>
        <dbReference type="ARBA" id="ARBA00022475"/>
    </source>
</evidence>
<evidence type="ECO:0000313" key="12">
    <source>
        <dbReference type="Proteomes" id="UP001463408"/>
    </source>
</evidence>
<dbReference type="Gene3D" id="1.10.3720.10">
    <property type="entry name" value="MetI-like"/>
    <property type="match status" value="1"/>
</dbReference>
<comment type="subcellular location">
    <subcellularLocation>
        <location evidence="1">Cell inner membrane</location>
        <topology evidence="1">Multi-pass membrane protein</topology>
    </subcellularLocation>
</comment>
<dbReference type="SUPFAM" id="SSF161098">
    <property type="entry name" value="MetI-like"/>
    <property type="match status" value="1"/>
</dbReference>
<gene>
    <name evidence="11" type="ORF">ABRQ07_01320</name>
</gene>
<feature type="transmembrane region" description="Helical" evidence="9">
    <location>
        <begin position="388"/>
        <end position="409"/>
    </location>
</feature>
<evidence type="ECO:0000256" key="9">
    <source>
        <dbReference type="SAM" id="Phobius"/>
    </source>
</evidence>
<dbReference type="InterPro" id="IPR000515">
    <property type="entry name" value="MetI-like"/>
</dbReference>
<sequence length="422" mass="46835">MSQSEIVVSAPPGGSEENATLKQQLWIAQKAYKKRSLLLIAPLFLFIVVSFLFPITSILGKSVSNPELRDNMPQTIAAMRLWPGNNIPDEAVFRALVSDLRDARSSGKLSTITKRLGYEGAEYRTLITRTLRKLPAEGSSDVRDQLIREQPMWGELATWKTFDRAARPFTSYYLLAVFDHKVDAATQQIVPQPADQSLYVDVLLRTLLMAGVVTLLCVGLGYPLAYWLAKQPSNRANLLLILVLLPFWTSLIVRTASWIVLLQSGGLINRSLINIGIIDEPLVLVFNRIGVYISMTHILLPFFILPLYAVMKGISPNYVRAAISLGAHPFIAFWRVYVPQTYAGVTAGALLVFMMAIGYYITPALLGGPSDQMLSYFVAFFTNTTMNWGMAAALGTQLLIIVTLLYVVYIRVTRTNAEAAAH</sequence>
<evidence type="ECO:0000256" key="8">
    <source>
        <dbReference type="ARBA" id="ARBA00023136"/>
    </source>
</evidence>
<evidence type="ECO:0000256" key="1">
    <source>
        <dbReference type="ARBA" id="ARBA00004429"/>
    </source>
</evidence>
<keyword evidence="6 9" id="KW-0812">Transmembrane</keyword>
<dbReference type="Proteomes" id="UP001463408">
    <property type="component" value="Unassembled WGS sequence"/>
</dbReference>